<feature type="compositionally biased region" description="Basic and acidic residues" evidence="1">
    <location>
        <begin position="1"/>
        <end position="14"/>
    </location>
</feature>
<name>A0A1A0HA19_9ASCO</name>
<dbReference type="Proteomes" id="UP000092555">
    <property type="component" value="Unassembled WGS sequence"/>
</dbReference>
<evidence type="ECO:0000313" key="2">
    <source>
        <dbReference type="EMBL" id="OBA20861.1"/>
    </source>
</evidence>
<sequence>MNPMKRPDEFEMFHQRRKRPPLAEVGNTNTTPHRPLRPINHNRQNTVSSSKDLRSNETLKNINIFSLRDKHFSFKPPAGSKALHGNKENLHPLSFTSTSPGPGSLSDNSKMLQKAREMYRRKEVSRKERENLTGLERTTRQSPLSIPLTRIGHLLSGRKLFPLATESHLQTTSVMPSIRYWLDAPQLNKPSFHYRFMQSLVDYNSHVEQSNLAIRSLLVLAKFADSTTNRKIQADEPVGSRYGQDSLCSLTDDMNWVALSRVTELSPFLLAATTSEGEDILLMNTHEADITAGSKISLEDCYTYDLSGVPTKAYYKWQLLH</sequence>
<dbReference type="RefSeq" id="XP_018711371.1">
    <property type="nucleotide sequence ID" value="XM_018855873.1"/>
</dbReference>
<feature type="compositionally biased region" description="Polar residues" evidence="1">
    <location>
        <begin position="94"/>
        <end position="108"/>
    </location>
</feature>
<dbReference type="EMBL" id="LXTC01000003">
    <property type="protein sequence ID" value="OBA20861.1"/>
    <property type="molecule type" value="Genomic_DNA"/>
</dbReference>
<feature type="region of interest" description="Disordered" evidence="1">
    <location>
        <begin position="1"/>
        <end position="52"/>
    </location>
</feature>
<protein>
    <submittedName>
        <fullName evidence="2">Uncharacterized protein</fullName>
    </submittedName>
</protein>
<evidence type="ECO:0000313" key="3">
    <source>
        <dbReference type="Proteomes" id="UP000092555"/>
    </source>
</evidence>
<keyword evidence="3" id="KW-1185">Reference proteome</keyword>
<comment type="caution">
    <text evidence="2">The sequence shown here is derived from an EMBL/GenBank/DDBJ whole genome shotgun (WGS) entry which is preliminary data.</text>
</comment>
<evidence type="ECO:0000256" key="1">
    <source>
        <dbReference type="SAM" id="MobiDB-lite"/>
    </source>
</evidence>
<organism evidence="2 3">
    <name type="scientific">Metschnikowia bicuspidata var. bicuspidata NRRL YB-4993</name>
    <dbReference type="NCBI Taxonomy" id="869754"/>
    <lineage>
        <taxon>Eukaryota</taxon>
        <taxon>Fungi</taxon>
        <taxon>Dikarya</taxon>
        <taxon>Ascomycota</taxon>
        <taxon>Saccharomycotina</taxon>
        <taxon>Pichiomycetes</taxon>
        <taxon>Metschnikowiaceae</taxon>
        <taxon>Metschnikowia</taxon>
    </lineage>
</organism>
<proteinExistence type="predicted"/>
<dbReference type="OrthoDB" id="10608936at2759"/>
<reference evidence="2 3" key="1">
    <citation type="submission" date="2016-05" db="EMBL/GenBank/DDBJ databases">
        <title>Comparative genomics of biotechnologically important yeasts.</title>
        <authorList>
            <consortium name="DOE Joint Genome Institute"/>
            <person name="Riley R."/>
            <person name="Haridas S."/>
            <person name="Wolfe K.H."/>
            <person name="Lopes M.R."/>
            <person name="Hittinger C.T."/>
            <person name="Goker M."/>
            <person name="Salamov A."/>
            <person name="Wisecaver J."/>
            <person name="Long T.M."/>
            <person name="Aerts A.L."/>
            <person name="Barry K."/>
            <person name="Choi C."/>
            <person name="Clum A."/>
            <person name="Coughlan A.Y."/>
            <person name="Deshpande S."/>
            <person name="Douglass A.P."/>
            <person name="Hanson S.J."/>
            <person name="Klenk H.-P."/>
            <person name="LaButti K."/>
            <person name="Lapidus A."/>
            <person name="Lindquist E."/>
            <person name="Lipzen A."/>
            <person name="Meier-kolthoff J.P."/>
            <person name="Ohm R.A."/>
            <person name="Otillar R.P."/>
            <person name="Pangilinan J."/>
            <person name="Peng Y."/>
            <person name="Rokas A."/>
            <person name="Rosa C.A."/>
            <person name="Scheuner C."/>
            <person name="Sibirny A.A."/>
            <person name="Slot J.C."/>
            <person name="Stielow J.B."/>
            <person name="Sun H."/>
            <person name="Kurtzman C.P."/>
            <person name="Blackwell M."/>
            <person name="Grigoriev I.V."/>
            <person name="Jeffries T.W."/>
        </authorList>
    </citation>
    <scope>NUCLEOTIDE SEQUENCE [LARGE SCALE GENOMIC DNA]</scope>
    <source>
        <strain evidence="2 3">NRRL YB-4993</strain>
    </source>
</reference>
<dbReference type="AlphaFoldDB" id="A0A1A0HA19"/>
<feature type="compositionally biased region" description="Polar residues" evidence="1">
    <location>
        <begin position="41"/>
        <end position="50"/>
    </location>
</feature>
<feature type="region of interest" description="Disordered" evidence="1">
    <location>
        <begin position="78"/>
        <end position="108"/>
    </location>
</feature>
<gene>
    <name evidence="2" type="ORF">METBIDRAFT_31527</name>
</gene>
<dbReference type="GeneID" id="30028849"/>
<accession>A0A1A0HA19</accession>